<dbReference type="Proteomes" id="UP000597038">
    <property type="component" value="Unassembled WGS sequence"/>
</dbReference>
<accession>A0ABS0QMG7</accession>
<dbReference type="InterPro" id="IPR050750">
    <property type="entry name" value="C5-MTase"/>
</dbReference>
<dbReference type="PROSITE" id="PS00095">
    <property type="entry name" value="C5_MTASE_2"/>
    <property type="match status" value="1"/>
</dbReference>
<dbReference type="Gene3D" id="3.90.120.10">
    <property type="entry name" value="DNA Methylase, subunit A, domain 2"/>
    <property type="match status" value="1"/>
</dbReference>
<keyword evidence="9" id="KW-1185">Reference proteome</keyword>
<dbReference type="PRINTS" id="PR00105">
    <property type="entry name" value="C5METTRFRASE"/>
</dbReference>
<dbReference type="Pfam" id="PF00145">
    <property type="entry name" value="DNA_methylase"/>
    <property type="match status" value="1"/>
</dbReference>
<dbReference type="InterPro" id="IPR001525">
    <property type="entry name" value="C5_MeTfrase"/>
</dbReference>
<dbReference type="Gene3D" id="3.40.50.150">
    <property type="entry name" value="Vaccinia Virus protein VP39"/>
    <property type="match status" value="1"/>
</dbReference>
<dbReference type="EC" id="2.1.1.37" evidence="7"/>
<dbReference type="GO" id="GO:0003886">
    <property type="term" value="F:DNA (cytosine-5-)-methyltransferase activity"/>
    <property type="evidence" value="ECO:0007669"/>
    <property type="project" value="UniProtKB-EC"/>
</dbReference>
<comment type="catalytic activity">
    <reaction evidence="7">
        <text>a 2'-deoxycytidine in DNA + S-adenosyl-L-methionine = a 5-methyl-2'-deoxycytidine in DNA + S-adenosyl-L-homocysteine + H(+)</text>
        <dbReference type="Rhea" id="RHEA:13681"/>
        <dbReference type="Rhea" id="RHEA-COMP:11369"/>
        <dbReference type="Rhea" id="RHEA-COMP:11370"/>
        <dbReference type="ChEBI" id="CHEBI:15378"/>
        <dbReference type="ChEBI" id="CHEBI:57856"/>
        <dbReference type="ChEBI" id="CHEBI:59789"/>
        <dbReference type="ChEBI" id="CHEBI:85452"/>
        <dbReference type="ChEBI" id="CHEBI:85454"/>
        <dbReference type="EC" id="2.1.1.37"/>
    </reaction>
</comment>
<evidence type="ECO:0000256" key="2">
    <source>
        <dbReference type="ARBA" id="ARBA00022679"/>
    </source>
</evidence>
<protein>
    <recommendedName>
        <fullName evidence="7">Cytosine-specific methyltransferase</fullName>
        <ecNumber evidence="7">2.1.1.37</ecNumber>
    </recommendedName>
</protein>
<dbReference type="InterPro" id="IPR031303">
    <property type="entry name" value="C5_meth_CS"/>
</dbReference>
<dbReference type="PROSITE" id="PS51679">
    <property type="entry name" value="SAM_MT_C5"/>
    <property type="match status" value="1"/>
</dbReference>
<comment type="similarity">
    <text evidence="5 6">Belongs to the class I-like SAM-binding methyltransferase superfamily. C5-methyltransferase family.</text>
</comment>
<dbReference type="InterPro" id="IPR029063">
    <property type="entry name" value="SAM-dependent_MTases_sf"/>
</dbReference>
<feature type="active site" evidence="5">
    <location>
        <position position="79"/>
    </location>
</feature>
<dbReference type="EMBL" id="JAEDAQ010000002">
    <property type="protein sequence ID" value="MBH9580107.1"/>
    <property type="molecule type" value="Genomic_DNA"/>
</dbReference>
<keyword evidence="3 5" id="KW-0949">S-adenosyl-L-methionine</keyword>
<evidence type="ECO:0000256" key="3">
    <source>
        <dbReference type="ARBA" id="ARBA00022691"/>
    </source>
</evidence>
<name>A0ABS0QMG7_9STAP</name>
<keyword evidence="2 5" id="KW-0808">Transferase</keyword>
<gene>
    <name evidence="8" type="primary">dcm</name>
    <name evidence="8" type="ORF">I9026_01810</name>
</gene>
<keyword evidence="1 5" id="KW-0489">Methyltransferase</keyword>
<dbReference type="NCBIfam" id="TIGR00675">
    <property type="entry name" value="dcm"/>
    <property type="match status" value="1"/>
</dbReference>
<evidence type="ECO:0000256" key="5">
    <source>
        <dbReference type="PROSITE-ProRule" id="PRU01016"/>
    </source>
</evidence>
<evidence type="ECO:0000256" key="1">
    <source>
        <dbReference type="ARBA" id="ARBA00022603"/>
    </source>
</evidence>
<reference evidence="8 9" key="1">
    <citation type="submission" date="2020-12" db="EMBL/GenBank/DDBJ databases">
        <title>Genomic analysis of Staphylococcus felis from a cat with skin infection.</title>
        <authorList>
            <person name="Aslantas O."/>
            <person name="Keskin O."/>
            <person name="Buyukaltay K."/>
            <person name="Gullu Yucetepe A."/>
        </authorList>
    </citation>
    <scope>NUCLEOTIDE SEQUENCE [LARGE SCALE GENOMIC DNA]</scope>
    <source>
        <strain evidence="8 9">HARRANVET</strain>
    </source>
</reference>
<sequence>MNNGLVTKRFKYASLFSGIGGFETALNALGGECVFASEIDKFARKAYEALYGQKPSGDITEIRAEDIPNHDVLVGGFPCQSFSVAGKRGGFEDTRGTLIYDVVRIASVKQPSVLLLENVKGLISHDKGRTLDTIMRIINDAGYRLDFEVLNSKYFGVPQNRERVFIVCIREDLVDNDDWIIRGTNVVAKGKKRISQYDGVKTFNFDYPTNTTISESLADFLEKEVNERFFLSEEKIAKLVTQLKERESSTIRLGNPNKIAGMYGKSQAGSVYDTAGVSPTLDTMQGGGREPMIAIPILSPDRVNKRQNGRRFKKDGEPMFTLTAQDRHGIITDDTHSFDSIYDNTEVSSASRSSKSRYGVRIRKLTPKECWRLQGFSDAQHDVVENAGVSNSQRYKQDGNAVTVNVVYAITKRLLKYLD</sequence>
<dbReference type="CDD" id="cd00315">
    <property type="entry name" value="Cyt_C5_DNA_methylase"/>
    <property type="match status" value="1"/>
</dbReference>
<evidence type="ECO:0000256" key="7">
    <source>
        <dbReference type="RuleBase" id="RU000417"/>
    </source>
</evidence>
<dbReference type="GO" id="GO:0032259">
    <property type="term" value="P:methylation"/>
    <property type="evidence" value="ECO:0007669"/>
    <property type="project" value="UniProtKB-KW"/>
</dbReference>
<keyword evidence="4" id="KW-0680">Restriction system</keyword>
<evidence type="ECO:0000256" key="6">
    <source>
        <dbReference type="RuleBase" id="RU000416"/>
    </source>
</evidence>
<evidence type="ECO:0000313" key="9">
    <source>
        <dbReference type="Proteomes" id="UP000597038"/>
    </source>
</evidence>
<evidence type="ECO:0000256" key="4">
    <source>
        <dbReference type="ARBA" id="ARBA00022747"/>
    </source>
</evidence>
<dbReference type="PANTHER" id="PTHR46098:SF1">
    <property type="entry name" value="TRNA (CYTOSINE(38)-C(5))-METHYLTRANSFERASE"/>
    <property type="match status" value="1"/>
</dbReference>
<dbReference type="PANTHER" id="PTHR46098">
    <property type="entry name" value="TRNA (CYTOSINE(38)-C(5))-METHYLTRANSFERASE"/>
    <property type="match status" value="1"/>
</dbReference>
<dbReference type="InterPro" id="IPR018117">
    <property type="entry name" value="C5_DNA_meth_AS"/>
</dbReference>
<dbReference type="PROSITE" id="PS00094">
    <property type="entry name" value="C5_MTASE_1"/>
    <property type="match status" value="1"/>
</dbReference>
<dbReference type="SUPFAM" id="SSF53335">
    <property type="entry name" value="S-adenosyl-L-methionine-dependent methyltransferases"/>
    <property type="match status" value="1"/>
</dbReference>
<comment type="caution">
    <text evidence="8">The sequence shown here is derived from an EMBL/GenBank/DDBJ whole genome shotgun (WGS) entry which is preliminary data.</text>
</comment>
<proteinExistence type="inferred from homology"/>
<organism evidence="8 9">
    <name type="scientific">Staphylococcus felis</name>
    <dbReference type="NCBI Taxonomy" id="46127"/>
    <lineage>
        <taxon>Bacteria</taxon>
        <taxon>Bacillati</taxon>
        <taxon>Bacillota</taxon>
        <taxon>Bacilli</taxon>
        <taxon>Bacillales</taxon>
        <taxon>Staphylococcaceae</taxon>
        <taxon>Staphylococcus</taxon>
    </lineage>
</organism>
<evidence type="ECO:0000313" key="8">
    <source>
        <dbReference type="EMBL" id="MBH9580107.1"/>
    </source>
</evidence>